<dbReference type="Proteomes" id="UP001596116">
    <property type="component" value="Unassembled WGS sequence"/>
</dbReference>
<dbReference type="SUPFAM" id="SSF53335">
    <property type="entry name" value="S-adenosyl-L-methionine-dependent methyltransferases"/>
    <property type="match status" value="1"/>
</dbReference>
<evidence type="ECO:0000256" key="4">
    <source>
        <dbReference type="ARBA" id="ARBA00022691"/>
    </source>
</evidence>
<keyword evidence="5" id="KW-0443">Lipid metabolism</keyword>
<accession>A0ABW1KY33</accession>
<keyword evidence="2 6" id="KW-0489">Methyltransferase</keyword>
<reference evidence="6 7" key="1">
    <citation type="submission" date="2024-09" db="EMBL/GenBank/DDBJ databases">
        <authorList>
            <person name="Zhang Z.-H."/>
        </authorList>
    </citation>
    <scope>NUCLEOTIDE SEQUENCE [LARGE SCALE GENOMIC DNA]</scope>
    <source>
        <strain evidence="6 7">HHTR114</strain>
    </source>
</reference>
<keyword evidence="4" id="KW-0949">S-adenosyl-L-methionine</keyword>
<keyword evidence="3 6" id="KW-0808">Transferase</keyword>
<sequence>MSASESIPGSALAKPVLDTHGLPFFFRQILKIASHIQYGTLEFELPDGRRLTIEGKEEKDAKGVLLIRRYRFARRAMFGGDIGFFESFADGDWETPDLAACLYIFARNADHVQRVFSGLPFVDWLQNLRRKSEKNTKAGAKRNIVAHYDLGNSFYEKWLDPTMTYSSARFSPLTNSLEAAQLNKYESLAKMIDLKEGDHVLEIGSGWGGFAEYAAGKYGARVTGLTLSPAQLDYARKRIERAGLSDKVEFRLQDYRDETGTFDKVASIEMFEAVGKEYWNAYFQKVREVLKPGGLAGLQIITIADRFFENYLKNTDFIQRYVFPGGVLPSNAALSNLTEQAGLKLKGIQDFGQDYALTLHEWSDRFLGAWDEIRTMGFDDRFSKLWRFYLAYCEAGFRAGTTNVRQMTVQKA</sequence>
<dbReference type="Gene3D" id="3.40.50.150">
    <property type="entry name" value="Vaccinia Virus protein VP39"/>
    <property type="match status" value="1"/>
</dbReference>
<comment type="similarity">
    <text evidence="1">Belongs to the CFA/CMAS family.</text>
</comment>
<evidence type="ECO:0000256" key="3">
    <source>
        <dbReference type="ARBA" id="ARBA00022679"/>
    </source>
</evidence>
<dbReference type="PIRSF" id="PIRSF003085">
    <property type="entry name" value="CMAS"/>
    <property type="match status" value="1"/>
</dbReference>
<dbReference type="InterPro" id="IPR050723">
    <property type="entry name" value="CFA/CMAS"/>
</dbReference>
<dbReference type="GO" id="GO:0032259">
    <property type="term" value="P:methylation"/>
    <property type="evidence" value="ECO:0007669"/>
    <property type="project" value="UniProtKB-KW"/>
</dbReference>
<dbReference type="PANTHER" id="PTHR43667">
    <property type="entry name" value="CYCLOPROPANE-FATTY-ACYL-PHOSPHOLIPID SYNTHASE"/>
    <property type="match status" value="1"/>
</dbReference>
<evidence type="ECO:0000313" key="6">
    <source>
        <dbReference type="EMBL" id="MFC6037000.1"/>
    </source>
</evidence>
<proteinExistence type="inferred from homology"/>
<evidence type="ECO:0000256" key="2">
    <source>
        <dbReference type="ARBA" id="ARBA00022603"/>
    </source>
</evidence>
<evidence type="ECO:0000256" key="5">
    <source>
        <dbReference type="ARBA" id="ARBA00023098"/>
    </source>
</evidence>
<gene>
    <name evidence="6" type="ORF">ACFMB1_15705</name>
</gene>
<protein>
    <submittedName>
        <fullName evidence="6">Class I SAM-dependent methyltransferase</fullName>
        <ecNumber evidence="6">2.1.1.-</ecNumber>
    </submittedName>
</protein>
<dbReference type="InterPro" id="IPR003333">
    <property type="entry name" value="CMAS"/>
</dbReference>
<dbReference type="EC" id="2.1.1.-" evidence="6"/>
<dbReference type="CDD" id="cd02440">
    <property type="entry name" value="AdoMet_MTases"/>
    <property type="match status" value="1"/>
</dbReference>
<dbReference type="GO" id="GO:0008168">
    <property type="term" value="F:methyltransferase activity"/>
    <property type="evidence" value="ECO:0007669"/>
    <property type="project" value="UniProtKB-KW"/>
</dbReference>
<evidence type="ECO:0000313" key="7">
    <source>
        <dbReference type="Proteomes" id="UP001596116"/>
    </source>
</evidence>
<organism evidence="6 7">
    <name type="scientific">Hyphococcus aureus</name>
    <dbReference type="NCBI Taxonomy" id="2666033"/>
    <lineage>
        <taxon>Bacteria</taxon>
        <taxon>Pseudomonadati</taxon>
        <taxon>Pseudomonadota</taxon>
        <taxon>Alphaproteobacteria</taxon>
        <taxon>Parvularculales</taxon>
        <taxon>Parvularculaceae</taxon>
        <taxon>Hyphococcus</taxon>
    </lineage>
</organism>
<keyword evidence="7" id="KW-1185">Reference proteome</keyword>
<dbReference type="EMBL" id="JBHPON010000002">
    <property type="protein sequence ID" value="MFC6037000.1"/>
    <property type="molecule type" value="Genomic_DNA"/>
</dbReference>
<comment type="caution">
    <text evidence="6">The sequence shown here is derived from an EMBL/GenBank/DDBJ whole genome shotgun (WGS) entry which is preliminary data.</text>
</comment>
<dbReference type="Pfam" id="PF02353">
    <property type="entry name" value="CMAS"/>
    <property type="match status" value="1"/>
</dbReference>
<dbReference type="InterPro" id="IPR029063">
    <property type="entry name" value="SAM-dependent_MTases_sf"/>
</dbReference>
<evidence type="ECO:0000256" key="1">
    <source>
        <dbReference type="ARBA" id="ARBA00010815"/>
    </source>
</evidence>
<name>A0ABW1KY33_9PROT</name>
<dbReference type="PANTHER" id="PTHR43667:SF2">
    <property type="entry name" value="FATTY ACID C-METHYL TRANSFERASE"/>
    <property type="match status" value="1"/>
</dbReference>
<dbReference type="RefSeq" id="WP_379881750.1">
    <property type="nucleotide sequence ID" value="NZ_JBHPON010000002.1"/>
</dbReference>